<keyword evidence="1" id="KW-0472">Membrane</keyword>
<sequence>MPKYKKPLAFLFGAIAMISYLSIRYFPRTEDAQTVLSVQDESTHMQVYLKDHDHSLVPLSIPVSEEMNEEDKLQLMVSYMSGKQNIKGFLPLFTKECTVKKVMIANGKAVMDFDDSLKNYQKEDELRVLESLTWGATQFHDVEQLEIRLNGVKLSSMPNAQTPIPNVLNRGIGINHFETATSALHTSDSVTVYCAKKIEGQQFLIPRSKRVMHASDSIKEGVLQVISDVSASSELSQPLYQDDIKINNFQFSNGTLIVDINKNLLSSDKSVKEDLYDSLILSLSALSGVDKVQVKVDGVSVMPQQQESAVSVYDLSYNEIAF</sequence>
<evidence type="ECO:0000313" key="3">
    <source>
        <dbReference type="EMBL" id="TCU57692.1"/>
    </source>
</evidence>
<accession>A0A4R3T833</accession>
<dbReference type="SMART" id="SM00909">
    <property type="entry name" value="Germane"/>
    <property type="match status" value="2"/>
</dbReference>
<proteinExistence type="predicted"/>
<keyword evidence="1" id="KW-1133">Transmembrane helix</keyword>
<dbReference type="AlphaFoldDB" id="A0A4R3T833"/>
<protein>
    <submittedName>
        <fullName evidence="3">Spore germination protein GerM</fullName>
    </submittedName>
</protein>
<dbReference type="Pfam" id="PF10646">
    <property type="entry name" value="Germane"/>
    <property type="match status" value="2"/>
</dbReference>
<evidence type="ECO:0000256" key="1">
    <source>
        <dbReference type="SAM" id="Phobius"/>
    </source>
</evidence>
<dbReference type="EMBL" id="SMBP01000016">
    <property type="protein sequence ID" value="TCU57692.1"/>
    <property type="molecule type" value="Genomic_DNA"/>
</dbReference>
<dbReference type="Proteomes" id="UP000295773">
    <property type="component" value="Unassembled WGS sequence"/>
</dbReference>
<evidence type="ECO:0000313" key="4">
    <source>
        <dbReference type="Proteomes" id="UP000295773"/>
    </source>
</evidence>
<name>A0A4R3T833_9FIRM</name>
<dbReference type="RefSeq" id="WP_132225154.1">
    <property type="nucleotide sequence ID" value="NZ_JANKBG010000015.1"/>
</dbReference>
<feature type="transmembrane region" description="Helical" evidence="1">
    <location>
        <begin position="7"/>
        <end position="26"/>
    </location>
</feature>
<feature type="domain" description="GerMN" evidence="2">
    <location>
        <begin position="73"/>
        <end position="158"/>
    </location>
</feature>
<gene>
    <name evidence="3" type="ORF">EDD61_1165</name>
</gene>
<keyword evidence="4" id="KW-1185">Reference proteome</keyword>
<comment type="caution">
    <text evidence="3">The sequence shown here is derived from an EMBL/GenBank/DDBJ whole genome shotgun (WGS) entry which is preliminary data.</text>
</comment>
<dbReference type="InterPro" id="IPR019606">
    <property type="entry name" value="GerMN"/>
</dbReference>
<reference evidence="3 4" key="1">
    <citation type="submission" date="2019-03" db="EMBL/GenBank/DDBJ databases">
        <title>Genomic Encyclopedia of Type Strains, Phase IV (KMG-IV): sequencing the most valuable type-strain genomes for metagenomic binning, comparative biology and taxonomic classification.</title>
        <authorList>
            <person name="Goeker M."/>
        </authorList>
    </citation>
    <scope>NUCLEOTIDE SEQUENCE [LARGE SCALE GENOMIC DNA]</scope>
    <source>
        <strain evidence="3 4">DSM 29481</strain>
    </source>
</reference>
<feature type="domain" description="GerMN" evidence="2">
    <location>
        <begin position="218"/>
        <end position="305"/>
    </location>
</feature>
<evidence type="ECO:0000259" key="2">
    <source>
        <dbReference type="SMART" id="SM00909"/>
    </source>
</evidence>
<organism evidence="3 4">
    <name type="scientific">Longicatena caecimuris</name>
    <dbReference type="NCBI Taxonomy" id="1796635"/>
    <lineage>
        <taxon>Bacteria</taxon>
        <taxon>Bacillati</taxon>
        <taxon>Bacillota</taxon>
        <taxon>Erysipelotrichia</taxon>
        <taxon>Erysipelotrichales</taxon>
        <taxon>Erysipelotrichaceae</taxon>
        <taxon>Longicatena</taxon>
    </lineage>
</organism>
<keyword evidence="1" id="KW-0812">Transmembrane</keyword>